<dbReference type="Proteomes" id="UP001165041">
    <property type="component" value="Unassembled WGS sequence"/>
</dbReference>
<name>A0A9W6V2K4_9ACTN</name>
<dbReference type="EMBL" id="BSSA01000023">
    <property type="protein sequence ID" value="GLW73264.1"/>
    <property type="molecule type" value="Genomic_DNA"/>
</dbReference>
<evidence type="ECO:0000313" key="2">
    <source>
        <dbReference type="Proteomes" id="UP001165041"/>
    </source>
</evidence>
<gene>
    <name evidence="1" type="ORF">Kpho02_55630</name>
</gene>
<comment type="caution">
    <text evidence="1">The sequence shown here is derived from an EMBL/GenBank/DDBJ whole genome shotgun (WGS) entry which is preliminary data.</text>
</comment>
<proteinExistence type="predicted"/>
<accession>A0A9W6V2K4</accession>
<protein>
    <submittedName>
        <fullName evidence="1">Uncharacterized protein</fullName>
    </submittedName>
</protein>
<evidence type="ECO:0000313" key="1">
    <source>
        <dbReference type="EMBL" id="GLW73264.1"/>
    </source>
</evidence>
<reference evidence="1" key="1">
    <citation type="submission" date="2023-02" db="EMBL/GenBank/DDBJ databases">
        <title>Kitasatospora phosalacinea NBRC 14627.</title>
        <authorList>
            <person name="Ichikawa N."/>
            <person name="Sato H."/>
            <person name="Tonouchi N."/>
        </authorList>
    </citation>
    <scope>NUCLEOTIDE SEQUENCE</scope>
    <source>
        <strain evidence="1">NBRC 14627</strain>
    </source>
</reference>
<organism evidence="1 2">
    <name type="scientific">Kitasatospora phosalacinea</name>
    <dbReference type="NCBI Taxonomy" id="2065"/>
    <lineage>
        <taxon>Bacteria</taxon>
        <taxon>Bacillati</taxon>
        <taxon>Actinomycetota</taxon>
        <taxon>Actinomycetes</taxon>
        <taxon>Kitasatosporales</taxon>
        <taxon>Streptomycetaceae</taxon>
        <taxon>Kitasatospora</taxon>
    </lineage>
</organism>
<dbReference type="AlphaFoldDB" id="A0A9W6V2K4"/>
<sequence length="367" mass="39060">MSDVSPALPSLPIVVLPEDNTVHARTRPAEPVAAALRDAAAALRGLRTELLNPEGAGPAVDAAAAVAAERLAELAAAAWAPPLDTSVLVPIVPNHEYFGVRTAPLDDPLLVHEVATVVRRAFADLRRARLDLNDRAAIVLAMATVLERLLPGEGAPASLPVERPEAVTVPELPGQDELTRWVVTHHFYFVLNLAAAHSVSRAAQALLDRDRDTALAALAEALVYVRGFTAAMIHSGDMSAPCYDAKVRPTMQPPAVPVALTGRTQPEHKAYRQAMRRLAKIAPPFAEAFAADPELAVAVDALLEADLQDIERHIAVTAALVGDESSIVAADAAAESAVGVLRFMRHSRAVQYRELMRFGDPIALLTA</sequence>